<dbReference type="PROSITE" id="PS50026">
    <property type="entry name" value="EGF_3"/>
    <property type="match status" value="11"/>
</dbReference>
<dbReference type="Pfam" id="PF00008">
    <property type="entry name" value="EGF"/>
    <property type="match status" value="1"/>
</dbReference>
<evidence type="ECO:0000256" key="3">
    <source>
        <dbReference type="ARBA" id="ARBA00022530"/>
    </source>
</evidence>
<feature type="disulfide bond" evidence="13">
    <location>
        <begin position="351"/>
        <end position="360"/>
    </location>
</feature>
<dbReference type="Pfam" id="PF12661">
    <property type="entry name" value="hEGF"/>
    <property type="match status" value="1"/>
</dbReference>
<feature type="domain" description="EGF-like" evidence="16">
    <location>
        <begin position="138"/>
        <end position="170"/>
    </location>
</feature>
<evidence type="ECO:0000259" key="16">
    <source>
        <dbReference type="PROSITE" id="PS50026"/>
    </source>
</evidence>
<dbReference type="SMART" id="SM00181">
    <property type="entry name" value="EGF"/>
    <property type="match status" value="17"/>
</dbReference>
<evidence type="ECO:0000313" key="19">
    <source>
        <dbReference type="Proteomes" id="UP000314982"/>
    </source>
</evidence>
<dbReference type="FunFam" id="2.10.25.10:FF:000017">
    <property type="entry name" value="latent-transforming growth factor beta-binding protein 4 isoform X1"/>
    <property type="match status" value="2"/>
</dbReference>
<feature type="domain" description="TB" evidence="17">
    <location>
        <begin position="1231"/>
        <end position="1285"/>
    </location>
</feature>
<dbReference type="GO" id="GO:0071944">
    <property type="term" value="C:cell periphery"/>
    <property type="evidence" value="ECO:0007669"/>
    <property type="project" value="UniProtKB-ARBA"/>
</dbReference>
<feature type="domain" description="EGF-like" evidence="16">
    <location>
        <begin position="844"/>
        <end position="885"/>
    </location>
</feature>
<dbReference type="InterPro" id="IPR000152">
    <property type="entry name" value="EGF-type_Asp/Asn_hydroxyl_site"/>
</dbReference>
<dbReference type="GO" id="GO:0048731">
    <property type="term" value="P:system development"/>
    <property type="evidence" value="ECO:0007669"/>
    <property type="project" value="UniProtKB-ARBA"/>
</dbReference>
<dbReference type="PROSITE" id="PS01187">
    <property type="entry name" value="EGF_CA"/>
    <property type="match status" value="6"/>
</dbReference>
<dbReference type="PROSITE" id="PS51364">
    <property type="entry name" value="TB"/>
    <property type="match status" value="4"/>
</dbReference>
<dbReference type="SUPFAM" id="SSF57196">
    <property type="entry name" value="EGF/Laminin"/>
    <property type="match status" value="10"/>
</dbReference>
<dbReference type="InterPro" id="IPR018097">
    <property type="entry name" value="EGF_Ca-bd_CS"/>
</dbReference>
<dbReference type="PROSITE" id="PS00022">
    <property type="entry name" value="EGF_1"/>
    <property type="match status" value="2"/>
</dbReference>
<evidence type="ECO:0000256" key="8">
    <source>
        <dbReference type="ARBA" id="ARBA00023180"/>
    </source>
</evidence>
<feature type="domain" description="EGF-like" evidence="16">
    <location>
        <begin position="329"/>
        <end position="361"/>
    </location>
</feature>
<dbReference type="Gene3D" id="2.10.25.10">
    <property type="entry name" value="Laminin"/>
    <property type="match status" value="17"/>
</dbReference>
<dbReference type="FunFam" id="2.10.25.10:FF:000019">
    <property type="entry name" value="latent-transforming growth factor beta-binding protein 1 isoform X2"/>
    <property type="match status" value="3"/>
</dbReference>
<dbReference type="InterPro" id="IPR050751">
    <property type="entry name" value="ECM_structural_protein"/>
</dbReference>
<feature type="domain" description="EGF-like" evidence="16">
    <location>
        <begin position="802"/>
        <end position="839"/>
    </location>
</feature>
<comment type="similarity">
    <text evidence="10">Belongs to the LTBP family.</text>
</comment>
<evidence type="ECO:0000256" key="14">
    <source>
        <dbReference type="SAM" id="MobiDB-lite"/>
    </source>
</evidence>
<dbReference type="FunFam" id="2.10.25.10:FF:000205">
    <property type="entry name" value="latent-transforming growth factor beta-binding protein 1 isoform X1"/>
    <property type="match status" value="1"/>
</dbReference>
<dbReference type="Gene3D" id="3.90.290.10">
    <property type="entry name" value="TGF-beta binding (TB) domain"/>
    <property type="match status" value="4"/>
</dbReference>
<name>A0A4W5RER2_9TELE</name>
<feature type="domain" description="EGF-like" evidence="16">
    <location>
        <begin position="968"/>
        <end position="1008"/>
    </location>
</feature>
<comment type="subcellular location">
    <subcellularLocation>
        <location evidence="1">Secreted</location>
        <location evidence="1">Extracellular space</location>
        <location evidence="1">Extracellular matrix</location>
    </subcellularLocation>
</comment>
<evidence type="ECO:0000256" key="10">
    <source>
        <dbReference type="ARBA" id="ARBA00038081"/>
    </source>
</evidence>
<dbReference type="FunFam" id="3.90.290.10:FF:000001">
    <property type="entry name" value="Latent-transforming growth factor beta-binding protein 3 isoform 1"/>
    <property type="match status" value="1"/>
</dbReference>
<evidence type="ECO:0000256" key="9">
    <source>
        <dbReference type="ARBA" id="ARBA00023183"/>
    </source>
</evidence>
<dbReference type="PROSITE" id="PS01186">
    <property type="entry name" value="EGF_2"/>
    <property type="match status" value="6"/>
</dbReference>
<comment type="subunit">
    <text evidence="11">Forms part of the large latent transforming growth factor beta precursor complex; removal is essential for activation of complex. Interacts with LTBP1 and TGFB1. Interacts with EFEMP2; this interaction promotes fibrillar deposition of EFEMP2.</text>
</comment>
<keyword evidence="9" id="KW-0340">Growth factor binding</keyword>
<feature type="disulfide bond" evidence="13">
    <location>
        <begin position="160"/>
        <end position="169"/>
    </location>
</feature>
<feature type="chain" id="PRO_5021292772" description="Latent-transforming growth factor beta-binding protein 4" evidence="15">
    <location>
        <begin position="24"/>
        <end position="1627"/>
    </location>
</feature>
<evidence type="ECO:0000256" key="5">
    <source>
        <dbReference type="ARBA" id="ARBA00022729"/>
    </source>
</evidence>
<proteinExistence type="inferred from homology"/>
<evidence type="ECO:0000313" key="18">
    <source>
        <dbReference type="Ensembl" id="ENSHHUP00000082834.1"/>
    </source>
</evidence>
<feature type="domain" description="EGF-like" evidence="16">
    <location>
        <begin position="1009"/>
        <end position="1049"/>
    </location>
</feature>
<dbReference type="GO" id="GO:0005509">
    <property type="term" value="F:calcium ion binding"/>
    <property type="evidence" value="ECO:0007669"/>
    <property type="project" value="InterPro"/>
</dbReference>
<reference evidence="18" key="2">
    <citation type="submission" date="2025-08" db="UniProtKB">
        <authorList>
            <consortium name="Ensembl"/>
        </authorList>
    </citation>
    <scope>IDENTIFICATION</scope>
</reference>
<dbReference type="GO" id="GO:0030855">
    <property type="term" value="P:epithelial cell differentiation"/>
    <property type="evidence" value="ECO:0007669"/>
    <property type="project" value="UniProtKB-ARBA"/>
</dbReference>
<feature type="domain" description="TB" evidence="17">
    <location>
        <begin position="488"/>
        <end position="532"/>
    </location>
</feature>
<evidence type="ECO:0000256" key="7">
    <source>
        <dbReference type="ARBA" id="ARBA00023157"/>
    </source>
</evidence>
<dbReference type="InterPro" id="IPR001881">
    <property type="entry name" value="EGF-like_Ca-bd_dom"/>
</dbReference>
<feature type="compositionally biased region" description="Low complexity" evidence="14">
    <location>
        <begin position="430"/>
        <end position="446"/>
    </location>
</feature>
<keyword evidence="5 15" id="KW-0732">Signal</keyword>
<keyword evidence="3" id="KW-0272">Extracellular matrix</keyword>
<dbReference type="InterPro" id="IPR049883">
    <property type="entry name" value="NOTCH1_EGF-like"/>
</dbReference>
<evidence type="ECO:0000256" key="13">
    <source>
        <dbReference type="PROSITE-ProRule" id="PRU00076"/>
    </source>
</evidence>
<organism evidence="18 19">
    <name type="scientific">Hucho hucho</name>
    <name type="common">huchen</name>
    <dbReference type="NCBI Taxonomy" id="62062"/>
    <lineage>
        <taxon>Eukaryota</taxon>
        <taxon>Metazoa</taxon>
        <taxon>Chordata</taxon>
        <taxon>Craniata</taxon>
        <taxon>Vertebrata</taxon>
        <taxon>Euteleostomi</taxon>
        <taxon>Actinopterygii</taxon>
        <taxon>Neopterygii</taxon>
        <taxon>Teleostei</taxon>
        <taxon>Protacanthopterygii</taxon>
        <taxon>Salmoniformes</taxon>
        <taxon>Salmonidae</taxon>
        <taxon>Salmoninae</taxon>
        <taxon>Hucho</taxon>
    </lineage>
</organism>
<dbReference type="PANTHER" id="PTHR24034:SF209">
    <property type="entry name" value="EGF-LIKE DOMAIN-CONTAINING PROTEIN"/>
    <property type="match status" value="1"/>
</dbReference>
<reference evidence="18" key="3">
    <citation type="submission" date="2025-09" db="UniProtKB">
        <authorList>
            <consortium name="Ensembl"/>
        </authorList>
    </citation>
    <scope>IDENTIFICATION</scope>
</reference>
<evidence type="ECO:0000256" key="2">
    <source>
        <dbReference type="ARBA" id="ARBA00022525"/>
    </source>
</evidence>
<dbReference type="FunFam" id="2.10.25.10:FF:000046">
    <property type="entry name" value="Latent-transforming growth factor beta-binding protein 1 isoform x2"/>
    <property type="match status" value="1"/>
</dbReference>
<dbReference type="Proteomes" id="UP000314982">
    <property type="component" value="Unassembled WGS sequence"/>
</dbReference>
<dbReference type="Ensembl" id="ENSHHUT00000085452.1">
    <property type="protein sequence ID" value="ENSHHUP00000082834.1"/>
    <property type="gene ID" value="ENSHHUG00000047938.1"/>
</dbReference>
<protein>
    <recommendedName>
        <fullName evidence="12">Latent-transforming growth factor beta-binding protein 4</fullName>
    </recommendedName>
</protein>
<evidence type="ECO:0000256" key="12">
    <source>
        <dbReference type="ARBA" id="ARBA00072995"/>
    </source>
</evidence>
<dbReference type="FunFam" id="2.10.25.10:FF:000038">
    <property type="entry name" value="Fibrillin 2"/>
    <property type="match status" value="1"/>
</dbReference>
<keyword evidence="19" id="KW-1185">Reference proteome</keyword>
<dbReference type="InterPro" id="IPR017878">
    <property type="entry name" value="TB_dom"/>
</dbReference>
<keyword evidence="2" id="KW-0964">Secreted</keyword>
<dbReference type="SMART" id="SM00179">
    <property type="entry name" value="EGF_CA"/>
    <property type="match status" value="15"/>
</dbReference>
<feature type="disulfide bond" evidence="13">
    <location>
        <begin position="333"/>
        <end position="343"/>
    </location>
</feature>
<dbReference type="Pfam" id="PF00683">
    <property type="entry name" value="TB"/>
    <property type="match status" value="4"/>
</dbReference>
<feature type="domain" description="EGF-like" evidence="16">
    <location>
        <begin position="1569"/>
        <end position="1613"/>
    </location>
</feature>
<evidence type="ECO:0000256" key="4">
    <source>
        <dbReference type="ARBA" id="ARBA00022536"/>
    </source>
</evidence>
<dbReference type="InterPro" id="IPR013032">
    <property type="entry name" value="EGF-like_CS"/>
</dbReference>
<dbReference type="FunFam" id="2.10.25.10:FF:000005">
    <property type="entry name" value="Fibrillin 2"/>
    <property type="match status" value="2"/>
</dbReference>
<dbReference type="SUPFAM" id="SSF57184">
    <property type="entry name" value="Growth factor receptor domain"/>
    <property type="match status" value="2"/>
</dbReference>
<reference evidence="19" key="1">
    <citation type="submission" date="2018-06" db="EMBL/GenBank/DDBJ databases">
        <title>Genome assembly of Danube salmon.</title>
        <authorList>
            <person name="Macqueen D.J."/>
            <person name="Gundappa M.K."/>
        </authorList>
    </citation>
    <scope>NUCLEOTIDE SEQUENCE [LARGE SCALE GENOMIC DNA]</scope>
</reference>
<keyword evidence="6" id="KW-0677">Repeat</keyword>
<feature type="domain" description="EGF-like" evidence="16">
    <location>
        <begin position="1050"/>
        <end position="1088"/>
    </location>
</feature>
<accession>A0A4W5RER2</accession>
<dbReference type="InterPro" id="IPR000742">
    <property type="entry name" value="EGF"/>
</dbReference>
<feature type="domain" description="EGF-like" evidence="16">
    <location>
        <begin position="1092"/>
        <end position="1134"/>
    </location>
</feature>
<sequence length="1627" mass="177043">MAWIRWDLLFSIGLFMSPAFVSTDQSGFRRYYVLQPGPSGTDRVHVSSISSRSSATGQPHAYNVELTASYGSQVRTRRMGNQAIPLRQDTQFTQHQQVIRQTSHNVHQSHQMKMSGVNVCGGQCCHGWSKVSGSQRCTKPNCLPQCQNGGMCLRPQLCVCKPSFNGKACEQKTVPTSSIPAQPGNGHTNGRSIVPQRPIPQQGYAPAPVSNMAQMTLTVKQSPHLVRPQQSRPGSQQFVLKPKYHNTHTTHTQTHGQHQPDRPIPLTVEHNPIHVGNHTGRIKVVFTPTICKVTCTGGRCQNNCELGNTTTIVSENGHAADTLTAPNFRVVVCHLPCMNGGKCSARDKCQCPATYTGKFCQMPVQNGNGQQRQKGQQQTSQIHSTHTLPLTFSNGQNPVKYAPSIVNIHVKHPPEASVQIHQVSQLDANGQKVKGNGQNGQSQTQSHYTYHHSDSRHKIQQQGHDIIYPNQQSYVPQYQPISSKSQLGRCFQETTGTQCGKALPGLSKQEECCQSIGTSWGFHKCQKCPKPSIPLTAGGSRHAMDCPQGYKRINNSHCQDLNECQLQGVCPNGDCLNTMGSYRCSCKVGYIPDPTLSTCIPDTSAVHEEKGACFRLVSSGKQCLHPVSAQLSKQLCCCSVGKAWGPRCDKCPQPGTAKFKEICPGGMGYTVTGSYKPKPPNKLPSQPETINKPMITHQEHVAPPLPLPTHEKPVEALSVAERQLPSVPATDAPEQELVILEATSSSPVVEAEAGQPQLSPGISTMRMEPAYKEVVEETSPPAPALILPTNAGQDIAPTQSAEVDECKVNPHICGQGICYNTVEGYTCICNKGYQMDETHTTCVDVNECLDSASLCSNGRCKNTPGSFLCVCQPGFMTDEEGTSCIDLNECLNTHACPEDGFCINNVGSYTCLQCNSGYRMSPTGQCEDVNECLDLGVCPSGLCINIPGSYECDLCPKGFQGQGGQCVDIDECLDPSTCANGRCSNFEGYFVCLCNDGFTLSLDGQSCEDVDECQDEQVCTRGHCQNTEGSFLCNCGPGFRASAARDQCDDVDECQELTMPCDSVGQCVNNMGSYHCSCPQGYQQINGTSCLDVDECLDDPELCSPHGECLNAEGSFYCVCERGFAVSQDKHTCEDIDECNVNATVCGSHGFCENTVGSFRCLCDRGYQESQEGLGCVDVNECDLLSGVCGEALCENVEGSFLCMCPDEDQEYNQMTAKCSPAPTASSVERKECYYNLNDENLCENVLTSSVTMEECCCTLGAGWGDNCEVHPCPVQGTDQFSQMCPAGRGSVPTGDTVFGVTAAESYKDADECALFGQEICKDGFCFNSPGSYECYCKNGLYYDEVKLQCRDIDECQEESSCVEGECLNTQGSYMCFCTHPMVLDSDNKSCVIAPEVAEQHGEQTGYQGICWQTVTDNLTDNLTDTLTCTKPLANRKTTYTECCCLFGEAWGMDCTLCPLKNTEDYASMCNVAMSGGQGRPYGRDALVAGPVQEYEVSLDYEPHPDQPGALPLYEDEENLSDAFEGLRAEECGILNGCENGRCVRVQEGYTCDCFDGYTLDMSRMACVDVNECSELNNRMSLCKNSKCINTQGSYKCVCLPGFTPSELPNYCVAREQEEAAVATERE</sequence>
<dbReference type="FunFam" id="2.10.25.10:FF:000068">
    <property type="entry name" value="Latent transforming growth factor beta binding protein 3"/>
    <property type="match status" value="1"/>
</dbReference>
<evidence type="ECO:0000259" key="17">
    <source>
        <dbReference type="PROSITE" id="PS51364"/>
    </source>
</evidence>
<evidence type="ECO:0000256" key="6">
    <source>
        <dbReference type="ARBA" id="ARBA00022737"/>
    </source>
</evidence>
<dbReference type="SUPFAM" id="SSF57581">
    <property type="entry name" value="TB module/8-cys domain"/>
    <property type="match status" value="4"/>
</dbReference>
<feature type="disulfide bond" evidence="13">
    <location>
        <begin position="142"/>
        <end position="152"/>
    </location>
</feature>
<feature type="domain" description="TB" evidence="17">
    <location>
        <begin position="1409"/>
        <end position="1470"/>
    </location>
</feature>
<dbReference type="FunFam" id="2.10.25.10:FF:000056">
    <property type="entry name" value="Latent-transforming growth factor beta-binding protein 3 isoform 2"/>
    <property type="match status" value="1"/>
</dbReference>
<feature type="region of interest" description="Disordered" evidence="14">
    <location>
        <begin position="430"/>
        <end position="449"/>
    </location>
</feature>
<dbReference type="FunFam" id="2.10.25.10:FF:000115">
    <property type="entry name" value="latent-transforming growth factor beta-binding protein 4 isoform X2"/>
    <property type="match status" value="1"/>
</dbReference>
<dbReference type="SMART" id="SM01411">
    <property type="entry name" value="Ephrin_rec_like"/>
    <property type="match status" value="2"/>
</dbReference>
<dbReference type="CDD" id="cd00054">
    <property type="entry name" value="EGF_CA"/>
    <property type="match status" value="10"/>
</dbReference>
<dbReference type="FunFam" id="3.90.290.10:FF:000002">
    <property type="entry name" value="Latent-transforming growth factor beta-binding protein 3 isoform 1"/>
    <property type="match status" value="1"/>
</dbReference>
<dbReference type="InterPro" id="IPR009030">
    <property type="entry name" value="Growth_fac_rcpt_cys_sf"/>
</dbReference>
<keyword evidence="8" id="KW-0325">Glycoprotein</keyword>
<comment type="caution">
    <text evidence="13">Lacks conserved residue(s) required for the propagation of feature annotation.</text>
</comment>
<keyword evidence="7 13" id="KW-1015">Disulfide bond</keyword>
<evidence type="ECO:0000256" key="15">
    <source>
        <dbReference type="SAM" id="SignalP"/>
    </source>
</evidence>
<dbReference type="Pfam" id="PF07645">
    <property type="entry name" value="EGF_CA"/>
    <property type="match status" value="14"/>
</dbReference>
<dbReference type="InterPro" id="IPR036773">
    <property type="entry name" value="TB_dom_sf"/>
</dbReference>
<dbReference type="PANTHER" id="PTHR24034">
    <property type="entry name" value="EGF-LIKE DOMAIN-CONTAINING PROTEIN"/>
    <property type="match status" value="1"/>
</dbReference>
<feature type="domain" description="EGF-like" evidence="16">
    <location>
        <begin position="1135"/>
        <end position="1173"/>
    </location>
</feature>
<dbReference type="GO" id="GO:0019838">
    <property type="term" value="F:growth factor binding"/>
    <property type="evidence" value="ECO:0007669"/>
    <property type="project" value="UniProtKB-KW"/>
</dbReference>
<feature type="domain" description="TB" evidence="17">
    <location>
        <begin position="611"/>
        <end position="663"/>
    </location>
</feature>
<feature type="domain" description="EGF-like" evidence="16">
    <location>
        <begin position="560"/>
        <end position="600"/>
    </location>
</feature>
<feature type="signal peptide" evidence="15">
    <location>
        <begin position="1"/>
        <end position="23"/>
    </location>
</feature>
<keyword evidence="4 13" id="KW-0245">EGF-like domain</keyword>
<evidence type="ECO:0000256" key="1">
    <source>
        <dbReference type="ARBA" id="ARBA00004498"/>
    </source>
</evidence>
<evidence type="ECO:0000256" key="11">
    <source>
        <dbReference type="ARBA" id="ARBA00064273"/>
    </source>
</evidence>
<dbReference type="PROSITE" id="PS00010">
    <property type="entry name" value="ASX_HYDROXYL"/>
    <property type="match status" value="9"/>
</dbReference>
<dbReference type="GeneTree" id="ENSGT00940000155823"/>